<dbReference type="Proteomes" id="UP000245754">
    <property type="component" value="Unassembled WGS sequence"/>
</dbReference>
<name>A0A316EYR4_9BURK</name>
<dbReference type="SUPFAM" id="SSF56176">
    <property type="entry name" value="FAD-binding/transporter-associated domain-like"/>
    <property type="match status" value="1"/>
</dbReference>
<evidence type="ECO:0000256" key="2">
    <source>
        <dbReference type="ARBA" id="ARBA00022827"/>
    </source>
</evidence>
<evidence type="ECO:0000313" key="6">
    <source>
        <dbReference type="Proteomes" id="UP000245754"/>
    </source>
</evidence>
<dbReference type="AlphaFoldDB" id="A0A316EYR4"/>
<dbReference type="Gene3D" id="3.30.390.50">
    <property type="entry name" value="CO dehydrogenase flavoprotein, C-terminal domain"/>
    <property type="match status" value="1"/>
</dbReference>
<keyword evidence="2" id="KW-0274">FAD</keyword>
<proteinExistence type="predicted"/>
<keyword evidence="6" id="KW-1185">Reference proteome</keyword>
<evidence type="ECO:0000313" key="5">
    <source>
        <dbReference type="EMBL" id="PWK37857.1"/>
    </source>
</evidence>
<dbReference type="InterPro" id="IPR005107">
    <property type="entry name" value="CO_DH_flav_C"/>
</dbReference>
<dbReference type="GO" id="GO:0016491">
    <property type="term" value="F:oxidoreductase activity"/>
    <property type="evidence" value="ECO:0007669"/>
    <property type="project" value="UniProtKB-KW"/>
</dbReference>
<dbReference type="Gene3D" id="3.30.465.10">
    <property type="match status" value="1"/>
</dbReference>
<dbReference type="InterPro" id="IPR051312">
    <property type="entry name" value="Diverse_Substr_Oxidored"/>
</dbReference>
<keyword evidence="1" id="KW-0285">Flavoprotein</keyword>
<dbReference type="PANTHER" id="PTHR42659:SF2">
    <property type="entry name" value="XANTHINE DEHYDROGENASE SUBUNIT C-RELATED"/>
    <property type="match status" value="1"/>
</dbReference>
<dbReference type="Pfam" id="PF00941">
    <property type="entry name" value="FAD_binding_5"/>
    <property type="match status" value="1"/>
</dbReference>
<dbReference type="InterPro" id="IPR016167">
    <property type="entry name" value="FAD-bd_PCMH_sub1"/>
</dbReference>
<evidence type="ECO:0000256" key="3">
    <source>
        <dbReference type="ARBA" id="ARBA00023002"/>
    </source>
</evidence>
<dbReference type="InterPro" id="IPR016166">
    <property type="entry name" value="FAD-bd_PCMH"/>
</dbReference>
<dbReference type="Gene3D" id="3.30.43.10">
    <property type="entry name" value="Uridine Diphospho-n-acetylenolpyruvylglucosamine Reductase, domain 2"/>
    <property type="match status" value="1"/>
</dbReference>
<dbReference type="GO" id="GO:0071949">
    <property type="term" value="F:FAD binding"/>
    <property type="evidence" value="ECO:0007669"/>
    <property type="project" value="InterPro"/>
</dbReference>
<feature type="domain" description="FAD-binding PCMH-type" evidence="4">
    <location>
        <begin position="1"/>
        <end position="177"/>
    </location>
</feature>
<dbReference type="InterPro" id="IPR036318">
    <property type="entry name" value="FAD-bd_PCMH-like_sf"/>
</dbReference>
<sequence length="296" mass="31278">MIGEIFTLHQPASVTEATSLLRAFAGEVTVLGGGTMLVPSMSANQARWRHVVGLSRLQLDAIVPSGTHVSIGAMTTYAQLLASPIVTGHLPLLRLMAEQVTGGPSIWNQGTLGGSAAFANPASDAPACLALLQASFVLQSVDGVRRVAARDYYLGAFHTARRPDELLTHIEIPLTRGPAVWRYQKYKSCASSWPIVAVGCAVMLGEAASVRVAVGAAAPRPVVVSRPLPAPGEARADAWIDKACIDEAWLDNIVAEAVAGVGEGWTDELAEASYRRAVVPAAVRRNLRATIEEVKT</sequence>
<dbReference type="SMART" id="SM01092">
    <property type="entry name" value="CO_deh_flav_C"/>
    <property type="match status" value="1"/>
</dbReference>
<accession>A0A316EYR4</accession>
<dbReference type="InterPro" id="IPR016169">
    <property type="entry name" value="FAD-bd_PCMH_sub2"/>
</dbReference>
<evidence type="ECO:0000256" key="1">
    <source>
        <dbReference type="ARBA" id="ARBA00022630"/>
    </source>
</evidence>
<dbReference type="InterPro" id="IPR036683">
    <property type="entry name" value="CO_DH_flav_C_dom_sf"/>
</dbReference>
<reference evidence="5 6" key="1">
    <citation type="submission" date="2018-05" db="EMBL/GenBank/DDBJ databases">
        <title>Genomic Encyclopedia of Type Strains, Phase IV (KMG-V): Genome sequencing to study the core and pangenomes of soil and plant-associated prokaryotes.</title>
        <authorList>
            <person name="Whitman W."/>
        </authorList>
    </citation>
    <scope>NUCLEOTIDE SEQUENCE [LARGE SCALE GENOMIC DNA]</scope>
    <source>
        <strain evidence="5 6">SLV-132</strain>
    </source>
</reference>
<dbReference type="PROSITE" id="PS51387">
    <property type="entry name" value="FAD_PCMH"/>
    <property type="match status" value="1"/>
</dbReference>
<keyword evidence="3" id="KW-0560">Oxidoreductase</keyword>
<organism evidence="5 6">
    <name type="scientific">Cupriavidus plantarum</name>
    <dbReference type="NCBI Taxonomy" id="942865"/>
    <lineage>
        <taxon>Bacteria</taxon>
        <taxon>Pseudomonadati</taxon>
        <taxon>Pseudomonadota</taxon>
        <taxon>Betaproteobacteria</taxon>
        <taxon>Burkholderiales</taxon>
        <taxon>Burkholderiaceae</taxon>
        <taxon>Cupriavidus</taxon>
    </lineage>
</organism>
<dbReference type="RefSeq" id="WP_109581522.1">
    <property type="nucleotide sequence ID" value="NZ_QGGT01000001.1"/>
</dbReference>
<protein>
    <submittedName>
        <fullName evidence="5">Carbon-monoxide dehydrogenase medium subunit</fullName>
    </submittedName>
</protein>
<comment type="caution">
    <text evidence="5">The sequence shown here is derived from an EMBL/GenBank/DDBJ whole genome shotgun (WGS) entry which is preliminary data.</text>
</comment>
<dbReference type="InterPro" id="IPR002346">
    <property type="entry name" value="Mopterin_DH_FAD-bd"/>
</dbReference>
<evidence type="ECO:0000259" key="4">
    <source>
        <dbReference type="PROSITE" id="PS51387"/>
    </source>
</evidence>
<dbReference type="EMBL" id="QGGT01000001">
    <property type="protein sequence ID" value="PWK37857.1"/>
    <property type="molecule type" value="Genomic_DNA"/>
</dbReference>
<gene>
    <name evidence="5" type="ORF">C7419_1011743</name>
</gene>
<dbReference type="SUPFAM" id="SSF55447">
    <property type="entry name" value="CO dehydrogenase flavoprotein C-terminal domain-like"/>
    <property type="match status" value="1"/>
</dbReference>
<dbReference type="PANTHER" id="PTHR42659">
    <property type="entry name" value="XANTHINE DEHYDROGENASE SUBUNIT C-RELATED"/>
    <property type="match status" value="1"/>
</dbReference>